<comment type="caution">
    <text evidence="1">The sequence shown here is derived from an EMBL/GenBank/DDBJ whole genome shotgun (WGS) entry which is preliminary data.</text>
</comment>
<proteinExistence type="predicted"/>
<dbReference type="Proteomes" id="UP000574369">
    <property type="component" value="Unassembled WGS sequence"/>
</dbReference>
<dbReference type="RefSeq" id="WP_246410340.1">
    <property type="nucleotide sequence ID" value="NZ_JACHXO010000007.1"/>
</dbReference>
<evidence type="ECO:0000313" key="2">
    <source>
        <dbReference type="Proteomes" id="UP000574369"/>
    </source>
</evidence>
<evidence type="ECO:0000313" key="1">
    <source>
        <dbReference type="EMBL" id="MBB3196221.1"/>
    </source>
</evidence>
<reference evidence="1 2" key="1">
    <citation type="submission" date="2020-08" db="EMBL/GenBank/DDBJ databases">
        <title>Genomic Encyclopedia of Type Strains, Phase III (KMG-III): the genomes of soil and plant-associated and newly described type strains.</title>
        <authorList>
            <person name="Whitman W."/>
        </authorList>
    </citation>
    <scope>NUCLEOTIDE SEQUENCE [LARGE SCALE GENOMIC DNA]</scope>
    <source>
        <strain evidence="1 2">CECT 7247</strain>
    </source>
</reference>
<dbReference type="EMBL" id="JACHXO010000007">
    <property type="protein sequence ID" value="MBB3196221.1"/>
    <property type="molecule type" value="Genomic_DNA"/>
</dbReference>
<protein>
    <submittedName>
        <fullName evidence="1">Transcriptional regulator</fullName>
    </submittedName>
</protein>
<organism evidence="1 2">
    <name type="scientific">Roseateles terrae</name>
    <dbReference type="NCBI Taxonomy" id="431060"/>
    <lineage>
        <taxon>Bacteria</taxon>
        <taxon>Pseudomonadati</taxon>
        <taxon>Pseudomonadota</taxon>
        <taxon>Betaproteobacteria</taxon>
        <taxon>Burkholderiales</taxon>
        <taxon>Sphaerotilaceae</taxon>
        <taxon>Roseateles</taxon>
    </lineage>
</organism>
<gene>
    <name evidence="1" type="ORF">FHS28_003633</name>
</gene>
<accession>A0ABR6GVT7</accession>
<name>A0ABR6GVT7_9BURK</name>
<dbReference type="NCBIfam" id="NF041551">
    <property type="entry name" value="YlcI_YnfO_N"/>
    <property type="match status" value="1"/>
</dbReference>
<keyword evidence="2" id="KW-1185">Reference proteome</keyword>
<sequence length="107" mass="12086">MSFEVVSQTRDIEGMKSATIPPIRVGQLFREEIEQALKPGETMASLVEEAVRTEVERRRNQEAFIQRGLLAIERSERQGDAVPADKVVTALKDRLAAARKQRQPRQA</sequence>